<dbReference type="InParanoid" id="A0A5R8QGE0"/>
<dbReference type="FunCoup" id="A0A5R8QGE0">
    <property type="interactions" value="1"/>
</dbReference>
<sequence>MFSTRRAESNDLAAVFSVFQKAREKMQQAGIEQWTLTYPNYEILAADIKTGSMFVIQNEAKQIAGFVVLDNKSSAEYHQQPWQENKSVLFIHRVVVSPDFQGQGVATQLIQHCEAIARTQKIKAIHSSTHFRNIPMQYVFLKNDYSQVSAFIMQDRPNIGEFFAYEKLIDY</sequence>
<keyword evidence="3" id="KW-1185">Reference proteome</keyword>
<dbReference type="PROSITE" id="PS51186">
    <property type="entry name" value="GNAT"/>
    <property type="match status" value="1"/>
</dbReference>
<proteinExistence type="predicted"/>
<dbReference type="Pfam" id="PF00583">
    <property type="entry name" value="Acetyltransf_1"/>
    <property type="match status" value="1"/>
</dbReference>
<dbReference type="OrthoDB" id="9796381at2"/>
<protein>
    <submittedName>
        <fullName evidence="2">GNAT family N-acetyltransferase</fullName>
    </submittedName>
</protein>
<accession>A0A5R8QGE0</accession>
<dbReference type="EMBL" id="VBWP01000002">
    <property type="protein sequence ID" value="TLG76523.1"/>
    <property type="molecule type" value="Genomic_DNA"/>
</dbReference>
<evidence type="ECO:0000313" key="2">
    <source>
        <dbReference type="EMBL" id="TLG76523.1"/>
    </source>
</evidence>
<name>A0A5R8QGE0_9FIRM</name>
<keyword evidence="2" id="KW-0808">Transferase</keyword>
<evidence type="ECO:0000259" key="1">
    <source>
        <dbReference type="PROSITE" id="PS51186"/>
    </source>
</evidence>
<dbReference type="AlphaFoldDB" id="A0A5R8QGE0"/>
<dbReference type="InterPro" id="IPR016181">
    <property type="entry name" value="Acyl_CoA_acyltransferase"/>
</dbReference>
<dbReference type="Gene3D" id="3.40.630.30">
    <property type="match status" value="1"/>
</dbReference>
<dbReference type="SUPFAM" id="SSF55729">
    <property type="entry name" value="Acyl-CoA N-acyltransferases (Nat)"/>
    <property type="match status" value="1"/>
</dbReference>
<comment type="caution">
    <text evidence="2">The sequence shown here is derived from an EMBL/GenBank/DDBJ whole genome shotgun (WGS) entry which is preliminary data.</text>
</comment>
<dbReference type="GO" id="GO:0016747">
    <property type="term" value="F:acyltransferase activity, transferring groups other than amino-acyl groups"/>
    <property type="evidence" value="ECO:0007669"/>
    <property type="project" value="InterPro"/>
</dbReference>
<dbReference type="Proteomes" id="UP000306912">
    <property type="component" value="Unassembled WGS sequence"/>
</dbReference>
<dbReference type="InterPro" id="IPR000182">
    <property type="entry name" value="GNAT_dom"/>
</dbReference>
<reference evidence="2 3" key="1">
    <citation type="submission" date="2019-05" db="EMBL/GenBank/DDBJ databases">
        <title>Culicoidintestinum kansasii gen. nov., sp. nov. from the gastrointestinal tract of the biting midge, Culicoides sonorensis.</title>
        <authorList>
            <person name="Neupane S."/>
            <person name="Ghosh A."/>
            <person name="Gunther S."/>
            <person name="Martin K."/>
            <person name="Zurek L."/>
        </authorList>
    </citation>
    <scope>NUCLEOTIDE SEQUENCE [LARGE SCALE GENOMIC DNA]</scope>
    <source>
        <strain evidence="2 3">CS-1</strain>
    </source>
</reference>
<organism evidence="2 3">
    <name type="scientific">Culicoidibacter larvae</name>
    <dbReference type="NCBI Taxonomy" id="2579976"/>
    <lineage>
        <taxon>Bacteria</taxon>
        <taxon>Bacillati</taxon>
        <taxon>Bacillota</taxon>
        <taxon>Culicoidibacteria</taxon>
        <taxon>Culicoidibacterales</taxon>
        <taxon>Culicoidibacteraceae</taxon>
        <taxon>Culicoidibacter</taxon>
    </lineage>
</organism>
<dbReference type="CDD" id="cd04301">
    <property type="entry name" value="NAT_SF"/>
    <property type="match status" value="1"/>
</dbReference>
<feature type="domain" description="N-acetyltransferase" evidence="1">
    <location>
        <begin position="2"/>
        <end position="170"/>
    </location>
</feature>
<gene>
    <name evidence="2" type="ORF">FEZ08_02600</name>
</gene>
<evidence type="ECO:0000313" key="3">
    <source>
        <dbReference type="Proteomes" id="UP000306912"/>
    </source>
</evidence>